<evidence type="ECO:0000256" key="8">
    <source>
        <dbReference type="SAM" id="Phobius"/>
    </source>
</evidence>
<keyword evidence="6 8" id="KW-1133">Transmembrane helix</keyword>
<feature type="transmembrane region" description="Helical" evidence="8">
    <location>
        <begin position="21"/>
        <end position="38"/>
    </location>
</feature>
<evidence type="ECO:0008006" key="10">
    <source>
        <dbReference type="Google" id="ProtNLM"/>
    </source>
</evidence>
<reference evidence="9" key="1">
    <citation type="submission" date="2021-01" db="EMBL/GenBank/DDBJ databases">
        <authorList>
            <person name="Corre E."/>
            <person name="Pelletier E."/>
            <person name="Niang G."/>
            <person name="Scheremetjew M."/>
            <person name="Finn R."/>
            <person name="Kale V."/>
            <person name="Holt S."/>
            <person name="Cochrane G."/>
            <person name="Meng A."/>
            <person name="Brown T."/>
            <person name="Cohen L."/>
        </authorList>
    </citation>
    <scope>NUCLEOTIDE SEQUENCE</scope>
    <source>
        <strain evidence="9">CCMP 410</strain>
    </source>
</reference>
<dbReference type="PANTHER" id="PTHR21461:SF69">
    <property type="entry name" value="GLYCOSYLTRANSFERASE FAMILY 92 PROTEIN"/>
    <property type="match status" value="1"/>
</dbReference>
<dbReference type="GO" id="GO:0016757">
    <property type="term" value="F:glycosyltransferase activity"/>
    <property type="evidence" value="ECO:0007669"/>
    <property type="project" value="UniProtKB-KW"/>
</dbReference>
<dbReference type="SUPFAM" id="SSF53448">
    <property type="entry name" value="Nucleotide-diphospho-sugar transferases"/>
    <property type="match status" value="1"/>
</dbReference>
<evidence type="ECO:0000256" key="6">
    <source>
        <dbReference type="ARBA" id="ARBA00022989"/>
    </source>
</evidence>
<keyword evidence="7 8" id="KW-0472">Membrane</keyword>
<dbReference type="InterPro" id="IPR008166">
    <property type="entry name" value="Glyco_transf_92"/>
</dbReference>
<comment type="similarity">
    <text evidence="2">Belongs to the glycosyltransferase 92 family.</text>
</comment>
<dbReference type="AlphaFoldDB" id="A0A7S1Y0U1"/>
<keyword evidence="5 8" id="KW-0812">Transmembrane</keyword>
<evidence type="ECO:0000256" key="1">
    <source>
        <dbReference type="ARBA" id="ARBA00004167"/>
    </source>
</evidence>
<comment type="subcellular location">
    <subcellularLocation>
        <location evidence="1">Membrane</location>
        <topology evidence="1">Single-pass membrane protein</topology>
    </subcellularLocation>
</comment>
<name>A0A7S1Y0U1_9STRA</name>
<keyword evidence="3" id="KW-0328">Glycosyltransferase</keyword>
<sequence>MMMQEQQQQQQQLSGSSPRSSFVIGLLIGGLLFLALHMEDQVYQMFGATPGCDTVAGMLGGMFGGLPQIELSVDDDYIPPAVLPWEEELYDVPSPDMKVAICAIIKDSETFIDEWIDYNFAVGFHAIYIYDNTPRNDFREWGQKQYEAGRNLQVIHFPEENNNLTQKNAYNGCAHRFKNESDYIAFIDDDEFLVLKKHRDISELIAEHLPDGGALTISWRRFGSSNKTQYSTVPTTRRFMYRELRTHIRVKSIVKSEDFIEMQSAHSVFVKNNKTIQDTTGGGDYDWDGAYNRNRPDDVAVFNHYKFKSDKEWWYKECVRQTVLGAGMSWQGCGEPPKVGVTYDDAAWKILRARVPKYRVFDEWHDRS</sequence>
<evidence type="ECO:0000256" key="4">
    <source>
        <dbReference type="ARBA" id="ARBA00022679"/>
    </source>
</evidence>
<dbReference type="PANTHER" id="PTHR21461">
    <property type="entry name" value="GLYCOSYLTRANSFERASE FAMILY 92 PROTEIN"/>
    <property type="match status" value="1"/>
</dbReference>
<dbReference type="InterPro" id="IPR029044">
    <property type="entry name" value="Nucleotide-diphossugar_trans"/>
</dbReference>
<accession>A0A7S1Y0U1</accession>
<gene>
    <name evidence="9" type="ORF">GOCE00092_LOCUS1849</name>
</gene>
<keyword evidence="4" id="KW-0808">Transferase</keyword>
<organism evidence="9">
    <name type="scientific">Grammatophora oceanica</name>
    <dbReference type="NCBI Taxonomy" id="210454"/>
    <lineage>
        <taxon>Eukaryota</taxon>
        <taxon>Sar</taxon>
        <taxon>Stramenopiles</taxon>
        <taxon>Ochrophyta</taxon>
        <taxon>Bacillariophyta</taxon>
        <taxon>Fragilariophyceae</taxon>
        <taxon>Fragilariophycidae</taxon>
        <taxon>Rhabdonematales</taxon>
        <taxon>Grammatophoraceae</taxon>
        <taxon>Grammatophora</taxon>
    </lineage>
</organism>
<dbReference type="GO" id="GO:0016020">
    <property type="term" value="C:membrane"/>
    <property type="evidence" value="ECO:0007669"/>
    <property type="project" value="UniProtKB-SubCell"/>
</dbReference>
<proteinExistence type="inferred from homology"/>
<evidence type="ECO:0000256" key="7">
    <source>
        <dbReference type="ARBA" id="ARBA00023136"/>
    </source>
</evidence>
<dbReference type="Pfam" id="PF01697">
    <property type="entry name" value="Glyco_transf_92"/>
    <property type="match status" value="1"/>
</dbReference>
<protein>
    <recommendedName>
        <fullName evidence="10">Glycosyltransferase family 92 protein</fullName>
    </recommendedName>
</protein>
<evidence type="ECO:0000256" key="2">
    <source>
        <dbReference type="ARBA" id="ARBA00007647"/>
    </source>
</evidence>
<evidence type="ECO:0000256" key="3">
    <source>
        <dbReference type="ARBA" id="ARBA00022676"/>
    </source>
</evidence>
<evidence type="ECO:0000256" key="5">
    <source>
        <dbReference type="ARBA" id="ARBA00022692"/>
    </source>
</evidence>
<evidence type="ECO:0000313" key="9">
    <source>
        <dbReference type="EMBL" id="CAD9272942.1"/>
    </source>
</evidence>
<dbReference type="EMBL" id="HBGK01003439">
    <property type="protein sequence ID" value="CAD9272942.1"/>
    <property type="molecule type" value="Transcribed_RNA"/>
</dbReference>
<dbReference type="GO" id="GO:0005737">
    <property type="term" value="C:cytoplasm"/>
    <property type="evidence" value="ECO:0007669"/>
    <property type="project" value="TreeGrafter"/>
</dbReference>